<keyword evidence="7" id="KW-1185">Reference proteome</keyword>
<accession>A0A220U364</accession>
<dbReference type="EMBL" id="CP022315">
    <property type="protein sequence ID" value="ASK62422.1"/>
    <property type="molecule type" value="Genomic_DNA"/>
</dbReference>
<evidence type="ECO:0000256" key="2">
    <source>
        <dbReference type="ARBA" id="ARBA00022630"/>
    </source>
</evidence>
<evidence type="ECO:0000256" key="1">
    <source>
        <dbReference type="ARBA" id="ARBA00001974"/>
    </source>
</evidence>
<dbReference type="PANTHER" id="PTHR10961:SF7">
    <property type="entry name" value="FAD DEPENDENT OXIDOREDUCTASE DOMAIN-CONTAINING PROTEIN"/>
    <property type="match status" value="1"/>
</dbReference>
<dbReference type="SUPFAM" id="SSF54373">
    <property type="entry name" value="FAD-linked reductases, C-terminal domain"/>
    <property type="match status" value="1"/>
</dbReference>
<keyword evidence="2" id="KW-0285">Flavoprotein</keyword>
<dbReference type="SUPFAM" id="SSF51905">
    <property type="entry name" value="FAD/NAD(P)-binding domain"/>
    <property type="match status" value="1"/>
</dbReference>
<protein>
    <submittedName>
        <fullName evidence="6">N-methyltryptophan oxidase</fullName>
    </submittedName>
</protein>
<proteinExistence type="predicted"/>
<keyword evidence="3" id="KW-0274">FAD</keyword>
<dbReference type="AlphaFoldDB" id="A0A220U364"/>
<dbReference type="KEGG" id="vil:CFK37_09765"/>
<comment type="cofactor">
    <cofactor evidence="1">
        <name>FAD</name>
        <dbReference type="ChEBI" id="CHEBI:57692"/>
    </cofactor>
</comment>
<evidence type="ECO:0000313" key="7">
    <source>
        <dbReference type="Proteomes" id="UP000198312"/>
    </source>
</evidence>
<dbReference type="NCBIfam" id="NF008425">
    <property type="entry name" value="PRK11259.1"/>
    <property type="match status" value="1"/>
</dbReference>
<dbReference type="InterPro" id="IPR036188">
    <property type="entry name" value="FAD/NAD-bd_sf"/>
</dbReference>
<dbReference type="RefSeq" id="WP_089061682.1">
    <property type="nucleotide sequence ID" value="NZ_CP022315.1"/>
</dbReference>
<sequence length="376" mass="41661">MDADVAVIGVGAMGSMALWQLAKRGVSVLGFEQFGIGNDRSAVGGESRLFRTAYMEGKEYVPLLQEARQLWKQLEEESHKSLLTLNGGLMIGDPNTEVIQNVLRSIEEFHLEHEVMQGNEAKHRYPQHRLFSDDIMVLDKNAGFLRPELATVAAANQAEAHGAKIHRYTKVEDILPDNDGVTILANGEKYRVGKVLITTGAWTGKLVPELNKKIKARRLVLTWFAPKNIEDFKPDKFPIFARMRKDFRLTGAPTLDGTMVKASNTKNPGIVPEPEELNRDVSLREMIEVGESVKELIPGLIPNPVRASVYMDGYTDDDHSIVGEVPGMENTLLVSGFSGHGFKMAPIIGSIAADLIIDGKTLHEIGHLDSRRFVRN</sequence>
<evidence type="ECO:0000256" key="3">
    <source>
        <dbReference type="ARBA" id="ARBA00022827"/>
    </source>
</evidence>
<dbReference type="Proteomes" id="UP000198312">
    <property type="component" value="Chromosome"/>
</dbReference>
<dbReference type="InterPro" id="IPR006076">
    <property type="entry name" value="FAD-dep_OxRdtase"/>
</dbReference>
<reference evidence="6 7" key="1">
    <citation type="submission" date="2017-07" db="EMBL/GenBank/DDBJ databases">
        <title>Virgibacillus sp. LM2416.</title>
        <authorList>
            <person name="Tak E.J."/>
            <person name="Bae J.-W."/>
        </authorList>
    </citation>
    <scope>NUCLEOTIDE SEQUENCE [LARGE SCALE GENOMIC DNA]</scope>
    <source>
        <strain evidence="6 7">LM2416</strain>
    </source>
</reference>
<dbReference type="GO" id="GO:0050660">
    <property type="term" value="F:flavin adenine dinucleotide binding"/>
    <property type="evidence" value="ECO:0007669"/>
    <property type="project" value="InterPro"/>
</dbReference>
<dbReference type="GO" id="GO:0008115">
    <property type="term" value="F:sarcosine oxidase activity"/>
    <property type="evidence" value="ECO:0007669"/>
    <property type="project" value="TreeGrafter"/>
</dbReference>
<gene>
    <name evidence="6" type="ORF">CFK37_09765</name>
</gene>
<dbReference type="Gene3D" id="3.50.50.60">
    <property type="entry name" value="FAD/NAD(P)-binding domain"/>
    <property type="match status" value="1"/>
</dbReference>
<dbReference type="Pfam" id="PF01266">
    <property type="entry name" value="DAO"/>
    <property type="match status" value="1"/>
</dbReference>
<organism evidence="6 7">
    <name type="scientific">Virgibacillus phasianinus</name>
    <dbReference type="NCBI Taxonomy" id="2017483"/>
    <lineage>
        <taxon>Bacteria</taxon>
        <taxon>Bacillati</taxon>
        <taxon>Bacillota</taxon>
        <taxon>Bacilli</taxon>
        <taxon>Bacillales</taxon>
        <taxon>Bacillaceae</taxon>
        <taxon>Virgibacillus</taxon>
    </lineage>
</organism>
<evidence type="ECO:0000313" key="6">
    <source>
        <dbReference type="EMBL" id="ASK62422.1"/>
    </source>
</evidence>
<keyword evidence="4" id="KW-0560">Oxidoreductase</keyword>
<evidence type="ECO:0000259" key="5">
    <source>
        <dbReference type="Pfam" id="PF01266"/>
    </source>
</evidence>
<dbReference type="OrthoDB" id="9794226at2"/>
<evidence type="ECO:0000256" key="4">
    <source>
        <dbReference type="ARBA" id="ARBA00023002"/>
    </source>
</evidence>
<dbReference type="InterPro" id="IPR045170">
    <property type="entry name" value="MTOX"/>
</dbReference>
<name>A0A220U364_9BACI</name>
<feature type="domain" description="FAD dependent oxidoreductase" evidence="5">
    <location>
        <begin position="4"/>
        <end position="355"/>
    </location>
</feature>
<dbReference type="PANTHER" id="PTHR10961">
    <property type="entry name" value="PEROXISOMAL SARCOSINE OXIDASE"/>
    <property type="match status" value="1"/>
</dbReference>
<dbReference type="Gene3D" id="3.30.9.10">
    <property type="entry name" value="D-Amino Acid Oxidase, subunit A, domain 2"/>
    <property type="match status" value="1"/>
</dbReference>